<reference evidence="3" key="1">
    <citation type="journal article" date="2014" name="Nat. Genet.">
        <title>The genome of the stress-tolerant wild tomato species Solanum pennellii.</title>
        <authorList>
            <person name="Bolger A."/>
            <person name="Scossa F."/>
            <person name="Bolger M.E."/>
            <person name="Lanz C."/>
            <person name="Maumus F."/>
            <person name="Tohge T."/>
            <person name="Quesneville H."/>
            <person name="Alseekh S."/>
            <person name="Sorensen I."/>
            <person name="Lichtenstein G."/>
            <person name="Fich E.A."/>
            <person name="Conte M."/>
            <person name="Keller H."/>
            <person name="Schneeberger K."/>
            <person name="Schwacke R."/>
            <person name="Ofner I."/>
            <person name="Vrebalov J."/>
            <person name="Xu Y."/>
            <person name="Osorio S."/>
            <person name="Aflitos S.A."/>
            <person name="Schijlen E."/>
            <person name="Jimenez-Gomez J.M."/>
            <person name="Ryngajllo M."/>
            <person name="Kimura S."/>
            <person name="Kumar R."/>
            <person name="Koenig D."/>
            <person name="Headland L.R."/>
            <person name="Maloof J.N."/>
            <person name="Sinha N."/>
            <person name="van Ham R.C."/>
            <person name="Lankhorst R.K."/>
            <person name="Mao L."/>
            <person name="Vogel A."/>
            <person name="Arsova B."/>
            <person name="Panstruga R."/>
            <person name="Fei Z."/>
            <person name="Rose J.K."/>
            <person name="Zamir D."/>
            <person name="Carrari F."/>
            <person name="Giovannoni J.J."/>
            <person name="Weigel D."/>
            <person name="Usadel B."/>
            <person name="Fernie A.R."/>
        </authorList>
    </citation>
    <scope>NUCLEOTIDE SEQUENCE [LARGE SCALE GENOMIC DNA]</scope>
    <source>
        <strain evidence="3">cv. LA0716</strain>
    </source>
</reference>
<keyword evidence="3" id="KW-1185">Reference proteome</keyword>
<dbReference type="Gene3D" id="3.40.50.1820">
    <property type="entry name" value="alpha/beta hydrolase"/>
    <property type="match status" value="1"/>
</dbReference>
<evidence type="ECO:0000313" key="3">
    <source>
        <dbReference type="Proteomes" id="UP000694930"/>
    </source>
</evidence>
<organism evidence="3 4">
    <name type="scientific">Solanum pennellii</name>
    <name type="common">Tomato</name>
    <name type="synonym">Lycopersicon pennellii</name>
    <dbReference type="NCBI Taxonomy" id="28526"/>
    <lineage>
        <taxon>Eukaryota</taxon>
        <taxon>Viridiplantae</taxon>
        <taxon>Streptophyta</taxon>
        <taxon>Embryophyta</taxon>
        <taxon>Tracheophyta</taxon>
        <taxon>Spermatophyta</taxon>
        <taxon>Magnoliopsida</taxon>
        <taxon>eudicotyledons</taxon>
        <taxon>Gunneridae</taxon>
        <taxon>Pentapetalae</taxon>
        <taxon>asterids</taxon>
        <taxon>lamiids</taxon>
        <taxon>Solanales</taxon>
        <taxon>Solanaceae</taxon>
        <taxon>Solanoideae</taxon>
        <taxon>Solaneae</taxon>
        <taxon>Solanum</taxon>
        <taxon>Solanum subgen. Lycopersicon</taxon>
    </lineage>
</organism>
<gene>
    <name evidence="4" type="primary">LOC107020591</name>
</gene>
<dbReference type="Pfam" id="PF07734">
    <property type="entry name" value="FBA_1"/>
    <property type="match status" value="1"/>
</dbReference>
<dbReference type="GeneID" id="107020591"/>
<dbReference type="SUPFAM" id="SSF53474">
    <property type="entry name" value="alpha/beta-Hydrolases"/>
    <property type="match status" value="1"/>
</dbReference>
<dbReference type="RefSeq" id="XP_015076506.1">
    <property type="nucleotide sequence ID" value="XM_015221020.2"/>
</dbReference>
<evidence type="ECO:0000313" key="4">
    <source>
        <dbReference type="RefSeq" id="XP_015076506.1"/>
    </source>
</evidence>
<dbReference type="Pfam" id="PF12146">
    <property type="entry name" value="Hydrolase_4"/>
    <property type="match status" value="1"/>
</dbReference>
<feature type="domain" description="F-box associated beta-propeller type 1" evidence="1">
    <location>
        <begin position="95"/>
        <end position="303"/>
    </location>
</feature>
<dbReference type="NCBIfam" id="TIGR01640">
    <property type="entry name" value="F_box_assoc_1"/>
    <property type="match status" value="1"/>
</dbReference>
<dbReference type="InterPro" id="IPR006527">
    <property type="entry name" value="F-box-assoc_dom_typ1"/>
</dbReference>
<dbReference type="InterPro" id="IPR017451">
    <property type="entry name" value="F-box-assoc_interact_dom"/>
</dbReference>
<dbReference type="PANTHER" id="PTHR42886:SF53">
    <property type="entry name" value="ALPHA_BETA-HYDROLASES SUPERFAMILY PROTEIN"/>
    <property type="match status" value="1"/>
</dbReference>
<sequence length="687" mass="77847">MEPSSKERKIVTVEVPEKALFEILVRSPIKSVLRNKLVSKGVASIITSTDFIESHMERSGRSYELVTFANDSKKYGYASVLLSEEDPDRSESVDLLNFEFLSTCRGLVLLVDNRSAVKQQLYVSNPAIKKTVALPIINESFYIFTAGLGFNAAEKTYKVLVLSTNKRNKMYICRFRPSNIDEPIEWEDVSSLAPSSYARKKNVFMKGAIHWVAYKKEDETHQRNSVLFYNVKTEDFSEMNFPSSIEVTVASNYLSGGEEFKVDISTTDQSIQLVVGSFLHDTGFDIWIMNKYGNPISWSKRSHISPFTIPRNTDYRLYECLPEQTWMDRLSNRQIDFDDKLDEPLGIRNGEAVWWKTKKGFLALHDAATRNIRYAPNIRHTQVEGLQLFPDPMFVAKYKESLVLLPEVHFQISTNPLSRPLPPLLDGLPTAAVQKEISVLNQHNEKLVGVLHDTRSREIVVLCHGFKSSKDFNILVNLASAMEKESISAFRFNFPGNGESEGLFQYGNYCREVDDLHSVVKYFNGEGRKVTAILGHREGGNVVLLYASMHHDVQTVINLSGCYNLKEGIAEHLGKDFEAAIKKYGYIDVKNVAGNSDYRVTEKSLMDLLATNMDEAYVQIDKNCRVLTVHGSADTISSEDALEFNKKISNHKSHIIQGATHCYMLMSHQDELTTAVLSFIKEDQLQN</sequence>
<dbReference type="Proteomes" id="UP000694930">
    <property type="component" value="Chromosome 5"/>
</dbReference>
<reference evidence="4" key="2">
    <citation type="submission" date="2025-08" db="UniProtKB">
        <authorList>
            <consortium name="RefSeq"/>
        </authorList>
    </citation>
    <scope>IDENTIFICATION</scope>
</reference>
<protein>
    <submittedName>
        <fullName evidence="4">Uncharacterized protein LOC107020591 isoform X1</fullName>
    </submittedName>
</protein>
<accession>A0ABM1GVA7</accession>
<dbReference type="InterPro" id="IPR022742">
    <property type="entry name" value="Hydrolase_4"/>
</dbReference>
<evidence type="ECO:0000259" key="2">
    <source>
        <dbReference type="Pfam" id="PF12146"/>
    </source>
</evidence>
<evidence type="ECO:0000259" key="1">
    <source>
        <dbReference type="Pfam" id="PF07734"/>
    </source>
</evidence>
<feature type="domain" description="Serine aminopeptidase S33" evidence="2">
    <location>
        <begin position="456"/>
        <end position="569"/>
    </location>
</feature>
<dbReference type="InterPro" id="IPR029058">
    <property type="entry name" value="AB_hydrolase_fold"/>
</dbReference>
<name>A0ABM1GVA7_SOLPN</name>
<dbReference type="PANTHER" id="PTHR42886">
    <property type="entry name" value="RE40534P-RELATED"/>
    <property type="match status" value="1"/>
</dbReference>
<proteinExistence type="predicted"/>